<dbReference type="OrthoDB" id="776947at2759"/>
<dbReference type="GO" id="GO:2000008">
    <property type="term" value="P:regulation of protein localization to cell surface"/>
    <property type="evidence" value="ECO:0007669"/>
    <property type="project" value="UniProtKB-ARBA"/>
</dbReference>
<accession>A0A8X8D7V8</accession>
<dbReference type="GO" id="GO:0031410">
    <property type="term" value="C:cytoplasmic vesicle"/>
    <property type="evidence" value="ECO:0007669"/>
    <property type="project" value="UniProtKB-SubCell"/>
</dbReference>
<evidence type="ECO:0000313" key="11">
    <source>
        <dbReference type="EMBL" id="KAG6781599.1"/>
    </source>
</evidence>
<keyword evidence="3" id="KW-0964">Secreted</keyword>
<evidence type="ECO:0000256" key="6">
    <source>
        <dbReference type="ARBA" id="ARBA00023329"/>
    </source>
</evidence>
<dbReference type="Proteomes" id="UP000886885">
    <property type="component" value="Chromosome 3D"/>
</dbReference>
<proteinExistence type="inferred from homology"/>
<dbReference type="GO" id="GO:0009567">
    <property type="term" value="P:double fertilization forming a zygote and endosperm"/>
    <property type="evidence" value="ECO:0007669"/>
    <property type="project" value="InterPro"/>
</dbReference>
<reference evidence="11" key="1">
    <citation type="journal article" date="2020" name="bioRxiv">
        <title>Hybrid origin of Populus tomentosa Carr. identified through genome sequencing and phylogenomic analysis.</title>
        <authorList>
            <person name="An X."/>
            <person name="Gao K."/>
            <person name="Chen Z."/>
            <person name="Li J."/>
            <person name="Yang X."/>
            <person name="Yang X."/>
            <person name="Zhou J."/>
            <person name="Guo T."/>
            <person name="Zhao T."/>
            <person name="Huang S."/>
            <person name="Miao D."/>
            <person name="Khan W.U."/>
            <person name="Rao P."/>
            <person name="Ye M."/>
            <person name="Lei B."/>
            <person name="Liao W."/>
            <person name="Wang J."/>
            <person name="Ji L."/>
            <person name="Li Y."/>
            <person name="Guo B."/>
            <person name="Mustafa N.S."/>
            <person name="Li S."/>
            <person name="Yun Q."/>
            <person name="Keller S.R."/>
            <person name="Mao J."/>
            <person name="Zhang R."/>
            <person name="Strauss S.H."/>
        </authorList>
    </citation>
    <scope>NUCLEOTIDE SEQUENCE</scope>
    <source>
        <strain evidence="11">GM15</strain>
        <tissue evidence="11">Leaf</tissue>
    </source>
</reference>
<dbReference type="AlphaFoldDB" id="A0A8X8D7V8"/>
<gene>
    <name evidence="11" type="ORF">POTOM_014510</name>
</gene>
<comment type="similarity">
    <text evidence="8">Belongs to the plant egg cell-secreted peptide family.</text>
</comment>
<evidence type="ECO:0000256" key="3">
    <source>
        <dbReference type="ARBA" id="ARBA00022525"/>
    </source>
</evidence>
<dbReference type="GO" id="GO:0080155">
    <property type="term" value="P:regulation of double fertilization forming a zygote and endosperm"/>
    <property type="evidence" value="ECO:0007669"/>
    <property type="project" value="UniProtKB-ARBA"/>
</dbReference>
<evidence type="ECO:0000256" key="7">
    <source>
        <dbReference type="ARBA" id="ARBA00034457"/>
    </source>
</evidence>
<evidence type="ECO:0000256" key="9">
    <source>
        <dbReference type="SAM" id="MobiDB-lite"/>
    </source>
</evidence>
<feature type="region of interest" description="Disordered" evidence="9">
    <location>
        <begin position="129"/>
        <end position="154"/>
    </location>
</feature>
<comment type="subcellular location">
    <subcellularLocation>
        <location evidence="1">Cytoplasmic vesicle</location>
    </subcellularLocation>
    <subcellularLocation>
        <location evidence="2">Secreted</location>
    </subcellularLocation>
</comment>
<evidence type="ECO:0000256" key="4">
    <source>
        <dbReference type="ARBA" id="ARBA00022729"/>
    </source>
</evidence>
<comment type="function">
    <text evidence="7">Involved in the regulation of gamete interactions during the double fertilization and to prevent multiple-pollen tube attraction; mediates the redistribution of the gamete fusogen HAP2/GCS1 to the cell surface after secretion upon sperm arrival.</text>
</comment>
<dbReference type="Pfam" id="PF05617">
    <property type="entry name" value="Prolamin_like"/>
    <property type="match status" value="1"/>
</dbReference>
<evidence type="ECO:0000256" key="1">
    <source>
        <dbReference type="ARBA" id="ARBA00004541"/>
    </source>
</evidence>
<evidence type="ECO:0000313" key="12">
    <source>
        <dbReference type="Proteomes" id="UP000886885"/>
    </source>
</evidence>
<name>A0A8X8D7V8_POPTO</name>
<feature type="domain" description="Prolamin-like" evidence="10">
    <location>
        <begin position="62"/>
        <end position="126"/>
    </location>
</feature>
<evidence type="ECO:0000256" key="5">
    <source>
        <dbReference type="ARBA" id="ARBA00023279"/>
    </source>
</evidence>
<protein>
    <recommendedName>
        <fullName evidence="10">Prolamin-like domain-containing protein</fullName>
    </recommendedName>
</protein>
<sequence length="154" mass="16806">MLPPCISYYPPLGLGPSHCYRTCPFKLYEEYNSLGCYKAKARPLASISNLSTRLKLDEESSNCWDSLLQLQACTGEIVLFFLNGETPLGHSCCQALSTIGEHCWPNMIDTLGFTTEESQILEGYCDKAADPTTPSPSAPSAVPVEIAPKQTLVP</sequence>
<evidence type="ECO:0000256" key="2">
    <source>
        <dbReference type="ARBA" id="ARBA00004613"/>
    </source>
</evidence>
<dbReference type="GO" id="GO:0005576">
    <property type="term" value="C:extracellular region"/>
    <property type="evidence" value="ECO:0007669"/>
    <property type="project" value="UniProtKB-SubCell"/>
</dbReference>
<dbReference type="InterPro" id="IPR008502">
    <property type="entry name" value="Prolamin-like"/>
</dbReference>
<keyword evidence="6" id="KW-0968">Cytoplasmic vesicle</keyword>
<keyword evidence="5" id="KW-0278">Fertilization</keyword>
<keyword evidence="4" id="KW-0732">Signal</keyword>
<keyword evidence="12" id="KW-1185">Reference proteome</keyword>
<dbReference type="PANTHER" id="PTHR35293:SF1">
    <property type="entry name" value="EGG CELL-SECRETED PROTEIN 1.5"/>
    <property type="match status" value="1"/>
</dbReference>
<dbReference type="PANTHER" id="PTHR35293">
    <property type="entry name" value="EGG CELL-SECRETED PROTEIN 1.5"/>
    <property type="match status" value="1"/>
</dbReference>
<organism evidence="11 12">
    <name type="scientific">Populus tomentosa</name>
    <name type="common">Chinese white poplar</name>
    <dbReference type="NCBI Taxonomy" id="118781"/>
    <lineage>
        <taxon>Eukaryota</taxon>
        <taxon>Viridiplantae</taxon>
        <taxon>Streptophyta</taxon>
        <taxon>Embryophyta</taxon>
        <taxon>Tracheophyta</taxon>
        <taxon>Spermatophyta</taxon>
        <taxon>Magnoliopsida</taxon>
        <taxon>eudicotyledons</taxon>
        <taxon>Gunneridae</taxon>
        <taxon>Pentapetalae</taxon>
        <taxon>rosids</taxon>
        <taxon>fabids</taxon>
        <taxon>Malpighiales</taxon>
        <taxon>Salicaceae</taxon>
        <taxon>Saliceae</taxon>
        <taxon>Populus</taxon>
    </lineage>
</organism>
<dbReference type="InterPro" id="IPR044711">
    <property type="entry name" value="EC11-15"/>
</dbReference>
<dbReference type="EMBL" id="JAAWWB010000006">
    <property type="protein sequence ID" value="KAG6781599.1"/>
    <property type="molecule type" value="Genomic_DNA"/>
</dbReference>
<comment type="caution">
    <text evidence="11">The sequence shown here is derived from an EMBL/GenBank/DDBJ whole genome shotgun (WGS) entry which is preliminary data.</text>
</comment>
<evidence type="ECO:0000259" key="10">
    <source>
        <dbReference type="Pfam" id="PF05617"/>
    </source>
</evidence>
<evidence type="ECO:0000256" key="8">
    <source>
        <dbReference type="ARBA" id="ARBA00034484"/>
    </source>
</evidence>